<evidence type="ECO:0000256" key="1">
    <source>
        <dbReference type="SAM" id="MobiDB-lite"/>
    </source>
</evidence>
<keyword evidence="3" id="KW-1185">Reference proteome</keyword>
<comment type="caution">
    <text evidence="2">The sequence shown here is derived from an EMBL/GenBank/DDBJ whole genome shotgun (WGS) entry which is preliminary data.</text>
</comment>
<proteinExistence type="predicted"/>
<reference evidence="2 3" key="1">
    <citation type="submission" date="2024-11" db="EMBL/GenBank/DDBJ databases">
        <title>Chromosome-level genome assembly of the freshwater bivalve Anodonta woodiana.</title>
        <authorList>
            <person name="Chen X."/>
        </authorList>
    </citation>
    <scope>NUCLEOTIDE SEQUENCE [LARGE SCALE GENOMIC DNA]</scope>
    <source>
        <strain evidence="2">MN2024</strain>
        <tissue evidence="2">Gills</tissue>
    </source>
</reference>
<feature type="compositionally biased region" description="Basic and acidic residues" evidence="1">
    <location>
        <begin position="26"/>
        <end position="50"/>
    </location>
</feature>
<evidence type="ECO:0000313" key="3">
    <source>
        <dbReference type="Proteomes" id="UP001634394"/>
    </source>
</evidence>
<evidence type="ECO:0000313" key="2">
    <source>
        <dbReference type="EMBL" id="KAL3862323.1"/>
    </source>
</evidence>
<gene>
    <name evidence="2" type="ORF">ACJMK2_008300</name>
</gene>
<sequence length="104" mass="11879">MSKRPRDIGRKYQNGSKKRAIRKAKKAQDERERGAIDRFVYRNTSDKSDETNVQNSVENDPKFIDNDNGAEEMLHDEHNFKGASVVTNSLKDPSTSNVTNDVEH</sequence>
<feature type="compositionally biased region" description="Basic residues" evidence="1">
    <location>
        <begin position="16"/>
        <end position="25"/>
    </location>
</feature>
<dbReference type="EMBL" id="JBJQND010000011">
    <property type="protein sequence ID" value="KAL3862323.1"/>
    <property type="molecule type" value="Genomic_DNA"/>
</dbReference>
<feature type="region of interest" description="Disordered" evidence="1">
    <location>
        <begin position="84"/>
        <end position="104"/>
    </location>
</feature>
<dbReference type="AlphaFoldDB" id="A0ABD3VMR2"/>
<feature type="compositionally biased region" description="Basic and acidic residues" evidence="1">
    <location>
        <begin position="1"/>
        <end position="10"/>
    </location>
</feature>
<feature type="region of interest" description="Disordered" evidence="1">
    <location>
        <begin position="1"/>
        <end position="62"/>
    </location>
</feature>
<organism evidence="2 3">
    <name type="scientific">Sinanodonta woodiana</name>
    <name type="common">Chinese pond mussel</name>
    <name type="synonym">Anodonta woodiana</name>
    <dbReference type="NCBI Taxonomy" id="1069815"/>
    <lineage>
        <taxon>Eukaryota</taxon>
        <taxon>Metazoa</taxon>
        <taxon>Spiralia</taxon>
        <taxon>Lophotrochozoa</taxon>
        <taxon>Mollusca</taxon>
        <taxon>Bivalvia</taxon>
        <taxon>Autobranchia</taxon>
        <taxon>Heteroconchia</taxon>
        <taxon>Palaeoheterodonta</taxon>
        <taxon>Unionida</taxon>
        <taxon>Unionoidea</taxon>
        <taxon>Unionidae</taxon>
        <taxon>Unioninae</taxon>
        <taxon>Sinanodonta</taxon>
    </lineage>
</organism>
<accession>A0ABD3VMR2</accession>
<feature type="compositionally biased region" description="Polar residues" evidence="1">
    <location>
        <begin position="85"/>
        <end position="104"/>
    </location>
</feature>
<protein>
    <submittedName>
        <fullName evidence="2">Uncharacterized protein</fullName>
    </submittedName>
</protein>
<dbReference type="Proteomes" id="UP001634394">
    <property type="component" value="Unassembled WGS sequence"/>
</dbReference>
<name>A0ABD3VMR2_SINWO</name>